<dbReference type="Proteomes" id="UP000194236">
    <property type="component" value="Unassembled WGS sequence"/>
</dbReference>
<organism evidence="1 2">
    <name type="scientific">Euroglyphus maynei</name>
    <name type="common">Mayne's house dust mite</name>
    <dbReference type="NCBI Taxonomy" id="6958"/>
    <lineage>
        <taxon>Eukaryota</taxon>
        <taxon>Metazoa</taxon>
        <taxon>Ecdysozoa</taxon>
        <taxon>Arthropoda</taxon>
        <taxon>Chelicerata</taxon>
        <taxon>Arachnida</taxon>
        <taxon>Acari</taxon>
        <taxon>Acariformes</taxon>
        <taxon>Sarcoptiformes</taxon>
        <taxon>Astigmata</taxon>
        <taxon>Psoroptidia</taxon>
        <taxon>Analgoidea</taxon>
        <taxon>Pyroglyphidae</taxon>
        <taxon>Pyroglyphinae</taxon>
        <taxon>Euroglyphus</taxon>
    </lineage>
</organism>
<sequence>HGNFHNSGPGNFVGQGFSSTGSFGGGNPAPLMGPFAPAAFPGAAFIPPQVNKFLTNLNHAAVAAAATNSHPGPFAFTFGPAAFTNGFIGANNNNGSGGGGGGGGGFQNENGKFNGGFGSGYGGPGGFGSTSTSFGPNGFGAGFGTNNNNGNNALPSSGKVGPLSWKVC</sequence>
<comment type="caution">
    <text evidence="1">The sequence shown here is derived from an EMBL/GenBank/DDBJ whole genome shotgun (WGS) entry which is preliminary data.</text>
</comment>
<dbReference type="EMBL" id="MUJZ01053364">
    <property type="protein sequence ID" value="OTF73056.1"/>
    <property type="molecule type" value="Genomic_DNA"/>
</dbReference>
<proteinExistence type="predicted"/>
<keyword evidence="2" id="KW-1185">Reference proteome</keyword>
<accession>A0A1Y3B077</accession>
<name>A0A1Y3B077_EURMA</name>
<evidence type="ECO:0000313" key="1">
    <source>
        <dbReference type="EMBL" id="OTF73056.1"/>
    </source>
</evidence>
<reference evidence="1 2" key="1">
    <citation type="submission" date="2017-03" db="EMBL/GenBank/DDBJ databases">
        <title>Genome Survey of Euroglyphus maynei.</title>
        <authorList>
            <person name="Arlian L.G."/>
            <person name="Morgan M.S."/>
            <person name="Rider S.D."/>
        </authorList>
    </citation>
    <scope>NUCLEOTIDE SEQUENCE [LARGE SCALE GENOMIC DNA]</scope>
    <source>
        <strain evidence="1">Arlian Lab</strain>
        <tissue evidence="1">Whole body</tissue>
    </source>
</reference>
<dbReference type="AlphaFoldDB" id="A0A1Y3B077"/>
<evidence type="ECO:0000313" key="2">
    <source>
        <dbReference type="Proteomes" id="UP000194236"/>
    </source>
</evidence>
<gene>
    <name evidence="1" type="ORF">BLA29_005172</name>
</gene>
<protein>
    <submittedName>
        <fullName evidence="1">Uncharacterized protein</fullName>
    </submittedName>
</protein>
<feature type="non-terminal residue" evidence="1">
    <location>
        <position position="1"/>
    </location>
</feature>